<accession>A0A5C8PLM9</accession>
<dbReference type="AlphaFoldDB" id="A0A5C8PLM9"/>
<evidence type="ECO:0000313" key="1">
    <source>
        <dbReference type="EMBL" id="TXL75114.1"/>
    </source>
</evidence>
<proteinExistence type="predicted"/>
<dbReference type="OrthoDB" id="7856690at2"/>
<dbReference type="RefSeq" id="WP_147847685.1">
    <property type="nucleotide sequence ID" value="NZ_VDUZ01000015.1"/>
</dbReference>
<gene>
    <name evidence="1" type="ORF">FHP25_14605</name>
</gene>
<comment type="caution">
    <text evidence="1">The sequence shown here is derived from an EMBL/GenBank/DDBJ whole genome shotgun (WGS) entry which is preliminary data.</text>
</comment>
<dbReference type="EMBL" id="VDUZ01000015">
    <property type="protein sequence ID" value="TXL75114.1"/>
    <property type="molecule type" value="Genomic_DNA"/>
</dbReference>
<name>A0A5C8PLM9_9HYPH</name>
<keyword evidence="2" id="KW-1185">Reference proteome</keyword>
<dbReference type="Proteomes" id="UP000321638">
    <property type="component" value="Unassembled WGS sequence"/>
</dbReference>
<organism evidence="1 2">
    <name type="scientific">Vineibacter terrae</name>
    <dbReference type="NCBI Taxonomy" id="2586908"/>
    <lineage>
        <taxon>Bacteria</taxon>
        <taxon>Pseudomonadati</taxon>
        <taxon>Pseudomonadota</taxon>
        <taxon>Alphaproteobacteria</taxon>
        <taxon>Hyphomicrobiales</taxon>
        <taxon>Vineibacter</taxon>
    </lineage>
</organism>
<evidence type="ECO:0000313" key="2">
    <source>
        <dbReference type="Proteomes" id="UP000321638"/>
    </source>
</evidence>
<reference evidence="1 2" key="1">
    <citation type="submission" date="2019-06" db="EMBL/GenBank/DDBJ databases">
        <title>New taxonomy in bacterial strain CC-CFT640, isolated from vineyard.</title>
        <authorList>
            <person name="Lin S.-Y."/>
            <person name="Tsai C.-F."/>
            <person name="Young C.-C."/>
        </authorList>
    </citation>
    <scope>NUCLEOTIDE SEQUENCE [LARGE SCALE GENOMIC DNA]</scope>
    <source>
        <strain evidence="1 2">CC-CFT640</strain>
    </source>
</reference>
<protein>
    <submittedName>
        <fullName evidence="1">Uncharacterized protein</fullName>
    </submittedName>
</protein>
<sequence>MDTSKRSGPFEPNGFTISYKNLGTIHIDEFRQALLEDIRILKEDYGLHYVKGSRLKLYFTNEYGEPVRVRKPGCGHTHFIDTHHYRPSCKDYDL</sequence>